<keyword evidence="2" id="KW-1185">Reference proteome</keyword>
<name>A0A640SSC4_9ACTN</name>
<evidence type="ECO:0000313" key="1">
    <source>
        <dbReference type="EMBL" id="GFE12395.1"/>
    </source>
</evidence>
<sequence length="79" mass="8340">MVAFGAGVEGRSLGVAPGVALPEAWGKASLAVALSWELNTASDPPRTPAAAKMPIGIIRARRRCAPRASRFTEENFTFN</sequence>
<comment type="caution">
    <text evidence="1">The sequence shown here is derived from an EMBL/GenBank/DDBJ whole genome shotgun (WGS) entry which is preliminary data.</text>
</comment>
<dbReference type="AlphaFoldDB" id="A0A640SSC4"/>
<evidence type="ECO:0000313" key="2">
    <source>
        <dbReference type="Proteomes" id="UP000430079"/>
    </source>
</evidence>
<proteinExistence type="predicted"/>
<gene>
    <name evidence="1" type="ORF">Sgleb_04420</name>
</gene>
<dbReference type="EMBL" id="BLIO01000001">
    <property type="protein sequence ID" value="GFE12395.1"/>
    <property type="molecule type" value="Genomic_DNA"/>
</dbReference>
<protein>
    <submittedName>
        <fullName evidence="1">Uncharacterized protein</fullName>
    </submittedName>
</protein>
<dbReference type="Proteomes" id="UP000430079">
    <property type="component" value="Unassembled WGS sequence"/>
</dbReference>
<reference evidence="1 2" key="1">
    <citation type="submission" date="2019-12" db="EMBL/GenBank/DDBJ databases">
        <title>Whole genome shotgun sequence of Streptomyces hygroscopicus subsp. glebosus NBRC 13786.</title>
        <authorList>
            <person name="Ichikawa N."/>
            <person name="Kimura A."/>
            <person name="Kitahashi Y."/>
            <person name="Komaki H."/>
            <person name="Tamura T."/>
        </authorList>
    </citation>
    <scope>NUCLEOTIDE SEQUENCE [LARGE SCALE GENOMIC DNA]</scope>
    <source>
        <strain evidence="1 2">NBRC 13786</strain>
    </source>
</reference>
<organism evidence="1 2">
    <name type="scientific">Streptomyces glebosus</name>
    <dbReference type="NCBI Taxonomy" id="249580"/>
    <lineage>
        <taxon>Bacteria</taxon>
        <taxon>Bacillati</taxon>
        <taxon>Actinomycetota</taxon>
        <taxon>Actinomycetes</taxon>
        <taxon>Kitasatosporales</taxon>
        <taxon>Streptomycetaceae</taxon>
        <taxon>Streptomyces</taxon>
    </lineage>
</organism>
<accession>A0A640SSC4</accession>